<evidence type="ECO:0000256" key="5">
    <source>
        <dbReference type="ARBA" id="ARBA00023136"/>
    </source>
</evidence>
<dbReference type="InterPro" id="IPR009637">
    <property type="entry name" value="GPR107/GPR108-like"/>
</dbReference>
<feature type="domain" description="GOST seven transmembrane" evidence="7">
    <location>
        <begin position="108"/>
        <end position="342"/>
    </location>
</feature>
<feature type="transmembrane region" description="Helical" evidence="6">
    <location>
        <begin position="132"/>
        <end position="152"/>
    </location>
</feature>
<evidence type="ECO:0000256" key="4">
    <source>
        <dbReference type="ARBA" id="ARBA00022989"/>
    </source>
</evidence>
<feature type="transmembrane region" description="Helical" evidence="6">
    <location>
        <begin position="312"/>
        <end position="331"/>
    </location>
</feature>
<evidence type="ECO:0000256" key="1">
    <source>
        <dbReference type="ARBA" id="ARBA00004141"/>
    </source>
</evidence>
<gene>
    <name evidence="8" type="ORF">GTHE00462_LOCUS38566</name>
</gene>
<keyword evidence="5 6" id="KW-0472">Membrane</keyword>
<feature type="transmembrane region" description="Helical" evidence="6">
    <location>
        <begin position="98"/>
        <end position="125"/>
    </location>
</feature>
<evidence type="ECO:0000256" key="6">
    <source>
        <dbReference type="SAM" id="Phobius"/>
    </source>
</evidence>
<keyword evidence="2 6" id="KW-0812">Transmembrane</keyword>
<protein>
    <recommendedName>
        <fullName evidence="7">GOST seven transmembrane domain-containing protein</fullName>
    </recommendedName>
</protein>
<evidence type="ECO:0000256" key="2">
    <source>
        <dbReference type="ARBA" id="ARBA00022692"/>
    </source>
</evidence>
<dbReference type="InterPro" id="IPR053937">
    <property type="entry name" value="GOST_TM"/>
</dbReference>
<accession>A0A7S4PNE8</accession>
<sequence>MEDPTVGFMVRLAPPSFRVEQEASFLCPLTSDGKSMQAAKQTNILVKGRELNFSRVFTNYDGLFTVEYANCQANTQVSFDLSVTAENPNHNQLSAGDAPLPICFFLSSCLFFLALLVWGAVLWVYRDNVQPIQCFMAMTCLVKIVFTVLQAMRYTRFQVTGRSSGWSTATHVFMFLKGLLFFSVILLLGSGWSYLKPFLSSRDKKILFLILLLQVVVNTAVVMVEELPSSQSGWETWRDVLQLADIMCCFGVLMSIVWSIRQLNEVGEADGKTQDNVKKLKLFRRFYMIVLGYIYLTRIFVVMMGTLLACRYTWVCTVVEEFATLCLFVWIGHAFRPTHNNPYLQIPSETEMQSNNNA</sequence>
<dbReference type="AlphaFoldDB" id="A0A7S4PNE8"/>
<keyword evidence="3" id="KW-0732">Signal</keyword>
<dbReference type="GO" id="GO:0016020">
    <property type="term" value="C:membrane"/>
    <property type="evidence" value="ECO:0007669"/>
    <property type="project" value="UniProtKB-SubCell"/>
</dbReference>
<evidence type="ECO:0000259" key="7">
    <source>
        <dbReference type="Pfam" id="PF06814"/>
    </source>
</evidence>
<dbReference type="PANTHER" id="PTHR21229">
    <property type="entry name" value="LUNG SEVEN TRANSMEMBRANE RECEPTOR"/>
    <property type="match status" value="1"/>
</dbReference>
<organism evidence="8">
    <name type="scientific">Guillardia theta</name>
    <name type="common">Cryptophyte</name>
    <name type="synonym">Cryptomonas phi</name>
    <dbReference type="NCBI Taxonomy" id="55529"/>
    <lineage>
        <taxon>Eukaryota</taxon>
        <taxon>Cryptophyceae</taxon>
        <taxon>Pyrenomonadales</taxon>
        <taxon>Geminigeraceae</taxon>
        <taxon>Guillardia</taxon>
    </lineage>
</organism>
<reference evidence="8" key="1">
    <citation type="submission" date="2021-01" db="EMBL/GenBank/DDBJ databases">
        <authorList>
            <person name="Corre E."/>
            <person name="Pelletier E."/>
            <person name="Niang G."/>
            <person name="Scheremetjew M."/>
            <person name="Finn R."/>
            <person name="Kale V."/>
            <person name="Holt S."/>
            <person name="Cochrane G."/>
            <person name="Meng A."/>
            <person name="Brown T."/>
            <person name="Cohen L."/>
        </authorList>
    </citation>
    <scope>NUCLEOTIDE SEQUENCE</scope>
    <source>
        <strain evidence="8">CCMP 2712</strain>
    </source>
</reference>
<keyword evidence="4 6" id="KW-1133">Transmembrane helix</keyword>
<dbReference type="Pfam" id="PF06814">
    <property type="entry name" value="GOST_TM"/>
    <property type="match status" value="1"/>
</dbReference>
<dbReference type="PANTHER" id="PTHR21229:SF2">
    <property type="entry name" value="RE59932P"/>
    <property type="match status" value="1"/>
</dbReference>
<feature type="transmembrane region" description="Helical" evidence="6">
    <location>
        <begin position="206"/>
        <end position="224"/>
    </location>
</feature>
<evidence type="ECO:0000256" key="3">
    <source>
        <dbReference type="ARBA" id="ARBA00022729"/>
    </source>
</evidence>
<comment type="subcellular location">
    <subcellularLocation>
        <location evidence="1">Membrane</location>
        <topology evidence="1">Multi-pass membrane protein</topology>
    </subcellularLocation>
</comment>
<proteinExistence type="predicted"/>
<name>A0A7S4PNE8_GUITH</name>
<feature type="transmembrane region" description="Helical" evidence="6">
    <location>
        <begin position="240"/>
        <end position="260"/>
    </location>
</feature>
<feature type="transmembrane region" description="Helical" evidence="6">
    <location>
        <begin position="172"/>
        <end position="194"/>
    </location>
</feature>
<feature type="transmembrane region" description="Helical" evidence="6">
    <location>
        <begin position="286"/>
        <end position="306"/>
    </location>
</feature>
<dbReference type="GO" id="GO:0005794">
    <property type="term" value="C:Golgi apparatus"/>
    <property type="evidence" value="ECO:0007669"/>
    <property type="project" value="TreeGrafter"/>
</dbReference>
<evidence type="ECO:0000313" key="8">
    <source>
        <dbReference type="EMBL" id="CAE2339974.1"/>
    </source>
</evidence>
<dbReference type="EMBL" id="HBKN01049337">
    <property type="protein sequence ID" value="CAE2339974.1"/>
    <property type="molecule type" value="Transcribed_RNA"/>
</dbReference>